<comment type="caution">
    <text evidence="9">Lacks conserved residue(s) required for the propagation of feature annotation.</text>
</comment>
<dbReference type="PANTHER" id="PTHR43213:SF10">
    <property type="entry name" value="7-METHYL-GTP PYROPHOSPHATASE"/>
    <property type="match status" value="1"/>
</dbReference>
<keyword evidence="4 9" id="KW-0546">Nucleotide metabolism</keyword>
<dbReference type="EC" id="3.6.1.-" evidence="9"/>
<feature type="active site" description="Proton acceptor" evidence="9">
    <location>
        <position position="79"/>
    </location>
</feature>
<comment type="catalytic activity">
    <reaction evidence="5 9">
        <text>N(7)-methyl-GTP + H2O = N(7)-methyl-GMP + diphosphate + H(+)</text>
        <dbReference type="Rhea" id="RHEA:58744"/>
        <dbReference type="ChEBI" id="CHEBI:15377"/>
        <dbReference type="ChEBI" id="CHEBI:15378"/>
        <dbReference type="ChEBI" id="CHEBI:33019"/>
        <dbReference type="ChEBI" id="CHEBI:58285"/>
        <dbReference type="ChEBI" id="CHEBI:87133"/>
    </reaction>
</comment>
<keyword evidence="3 9" id="KW-0378">Hydrolase</keyword>
<evidence type="ECO:0000256" key="8">
    <source>
        <dbReference type="ARBA" id="ARBA00068163"/>
    </source>
</evidence>
<feature type="site" description="Important for substrate specificity" evidence="9">
    <location>
        <position position="164"/>
    </location>
</feature>
<dbReference type="GO" id="GO:0009117">
    <property type="term" value="P:nucleotide metabolic process"/>
    <property type="evidence" value="ECO:0007669"/>
    <property type="project" value="UniProtKB-KW"/>
</dbReference>
<evidence type="ECO:0000256" key="6">
    <source>
        <dbReference type="ARBA" id="ARBA00053369"/>
    </source>
</evidence>
<evidence type="ECO:0000313" key="11">
    <source>
        <dbReference type="Proteomes" id="UP000252086"/>
    </source>
</evidence>
<reference evidence="10 11" key="1">
    <citation type="submission" date="2018-06" db="EMBL/GenBank/DDBJ databases">
        <title>Genomic Encyclopedia of Type Strains, Phase III (KMG-III): the genomes of soil and plant-associated and newly described type strains.</title>
        <authorList>
            <person name="Whitman W."/>
        </authorList>
    </citation>
    <scope>NUCLEOTIDE SEQUENCE [LARGE SCALE GENOMIC DNA]</scope>
    <source>
        <strain evidence="10 11">CECT 7732</strain>
    </source>
</reference>
<dbReference type="HAMAP" id="MF_00528">
    <property type="entry name" value="Maf"/>
    <property type="match status" value="1"/>
</dbReference>
<evidence type="ECO:0000313" key="10">
    <source>
        <dbReference type="EMBL" id="RBO82788.1"/>
    </source>
</evidence>
<evidence type="ECO:0000256" key="4">
    <source>
        <dbReference type="ARBA" id="ARBA00023080"/>
    </source>
</evidence>
<evidence type="ECO:0000256" key="3">
    <source>
        <dbReference type="ARBA" id="ARBA00022801"/>
    </source>
</evidence>
<evidence type="ECO:0000256" key="2">
    <source>
        <dbReference type="ARBA" id="ARBA00022490"/>
    </source>
</evidence>
<comment type="subcellular location">
    <subcellularLocation>
        <location evidence="1 9">Cytoplasm</location>
    </subcellularLocation>
</comment>
<keyword evidence="11" id="KW-1185">Reference proteome</keyword>
<dbReference type="GO" id="GO:0047429">
    <property type="term" value="F:nucleoside triphosphate diphosphatase activity"/>
    <property type="evidence" value="ECO:0007669"/>
    <property type="project" value="InterPro"/>
</dbReference>
<dbReference type="AlphaFoldDB" id="A0A366D0J0"/>
<organism evidence="10 11">
    <name type="scientific">Marinomonas aquiplantarum</name>
    <dbReference type="NCBI Taxonomy" id="491951"/>
    <lineage>
        <taxon>Bacteria</taxon>
        <taxon>Pseudomonadati</taxon>
        <taxon>Pseudomonadota</taxon>
        <taxon>Gammaproteobacteria</taxon>
        <taxon>Oceanospirillales</taxon>
        <taxon>Oceanospirillaceae</taxon>
        <taxon>Marinomonas</taxon>
    </lineage>
</organism>
<evidence type="ECO:0000256" key="1">
    <source>
        <dbReference type="ARBA" id="ARBA00004496"/>
    </source>
</evidence>
<comment type="caution">
    <text evidence="10">The sequence shown here is derived from an EMBL/GenBank/DDBJ whole genome shotgun (WGS) entry which is preliminary data.</text>
</comment>
<gene>
    <name evidence="10" type="ORF">DFP76_105261</name>
</gene>
<dbReference type="OrthoDB" id="9813694at2"/>
<dbReference type="Proteomes" id="UP000252086">
    <property type="component" value="Unassembled WGS sequence"/>
</dbReference>
<keyword evidence="2 9" id="KW-0963">Cytoplasm</keyword>
<comment type="similarity">
    <text evidence="7 9">Belongs to the Maf family. YceF subfamily.</text>
</comment>
<feature type="site" description="Important for substrate specificity" evidence="9">
    <location>
        <position position="80"/>
    </location>
</feature>
<dbReference type="Gene3D" id="3.90.950.10">
    <property type="match status" value="1"/>
</dbReference>
<protein>
    <recommendedName>
        <fullName evidence="8 9">7-methyl-GTP pyrophosphatase</fullName>
        <shortName evidence="9">m(7)GTP pyrophosphatase</shortName>
        <ecNumber evidence="9">3.6.1.-</ecNumber>
    </recommendedName>
</protein>
<dbReference type="InterPro" id="IPR029001">
    <property type="entry name" value="ITPase-like_fam"/>
</dbReference>
<dbReference type="CDD" id="cd00555">
    <property type="entry name" value="Maf"/>
    <property type="match status" value="1"/>
</dbReference>
<feature type="site" description="Important for substrate specificity" evidence="9">
    <location>
        <position position="13"/>
    </location>
</feature>
<dbReference type="RefSeq" id="WP_113874736.1">
    <property type="nucleotide sequence ID" value="NZ_QNRF01000005.1"/>
</dbReference>
<sequence>MQKNIILGSSSPYRKALLERLQLTFECLSPDINEEAHPAETPQQLVARLSIEKAEAVAKQLKEQKTSADEVCDIIITSDQVAVLDGVILGKPHTHQKAIQQLTKFSGRKVSFLTGLCVYNSITNNYEYSLSQYDVHFRSLSDTEIKHYIEIEQPLDCAGSFKCEGLGVTLFEKMAGNDPNSLIGLPLIELCRLLRNQGINPLEMSDKSID</sequence>
<evidence type="ECO:0000256" key="9">
    <source>
        <dbReference type="HAMAP-Rule" id="MF_00528"/>
    </source>
</evidence>
<evidence type="ECO:0000256" key="7">
    <source>
        <dbReference type="ARBA" id="ARBA00060749"/>
    </source>
</evidence>
<accession>A0A366D0J0</accession>
<comment type="cofactor">
    <cofactor evidence="9">
        <name>a divalent metal cation</name>
        <dbReference type="ChEBI" id="CHEBI:60240"/>
    </cofactor>
</comment>
<dbReference type="NCBIfam" id="TIGR00172">
    <property type="entry name" value="maf"/>
    <property type="match status" value="1"/>
</dbReference>
<dbReference type="Pfam" id="PF02545">
    <property type="entry name" value="Maf"/>
    <property type="match status" value="1"/>
</dbReference>
<dbReference type="PIRSF" id="PIRSF006305">
    <property type="entry name" value="Maf"/>
    <property type="match status" value="1"/>
</dbReference>
<name>A0A366D0J0_9GAMM</name>
<evidence type="ECO:0000256" key="5">
    <source>
        <dbReference type="ARBA" id="ARBA00050213"/>
    </source>
</evidence>
<dbReference type="EMBL" id="QNRF01000005">
    <property type="protein sequence ID" value="RBO82788.1"/>
    <property type="molecule type" value="Genomic_DNA"/>
</dbReference>
<comment type="function">
    <text evidence="6 9">Nucleoside triphosphate pyrophosphatase that hydrolyzes 7-methyl-GTP (m(7)GTP). May have a dual role in cell division arrest and in preventing the incorporation of modified nucleotides into cellular nucleic acids.</text>
</comment>
<proteinExistence type="inferred from homology"/>
<dbReference type="FunFam" id="3.90.950.10:FF:000005">
    <property type="entry name" value="7-methyl-GTP pyrophosphatase"/>
    <property type="match status" value="1"/>
</dbReference>
<dbReference type="SUPFAM" id="SSF52972">
    <property type="entry name" value="ITPase-like"/>
    <property type="match status" value="1"/>
</dbReference>
<dbReference type="InterPro" id="IPR003697">
    <property type="entry name" value="Maf-like"/>
</dbReference>
<dbReference type="GO" id="GO:0005737">
    <property type="term" value="C:cytoplasm"/>
    <property type="evidence" value="ECO:0007669"/>
    <property type="project" value="UniProtKB-SubCell"/>
</dbReference>
<dbReference type="PANTHER" id="PTHR43213">
    <property type="entry name" value="BIFUNCTIONAL DTTP/UTP PYROPHOSPHATASE/METHYLTRANSFERASE PROTEIN-RELATED"/>
    <property type="match status" value="1"/>
</dbReference>